<organism evidence="2 3">
    <name type="scientific">Vibrio jasicida</name>
    <dbReference type="NCBI Taxonomy" id="766224"/>
    <lineage>
        <taxon>Bacteria</taxon>
        <taxon>Pseudomonadati</taxon>
        <taxon>Pseudomonadota</taxon>
        <taxon>Gammaproteobacteria</taxon>
        <taxon>Vibrionales</taxon>
        <taxon>Vibrionaceae</taxon>
        <taxon>Vibrio</taxon>
    </lineage>
</organism>
<accession>A0ABW7JCY8</accession>
<evidence type="ECO:0000313" key="2">
    <source>
        <dbReference type="EMBL" id="MFH0273309.1"/>
    </source>
</evidence>
<gene>
    <name evidence="2" type="ORF">ACGRHZ_18735</name>
</gene>
<dbReference type="InterPro" id="IPR012433">
    <property type="entry name" value="Imm11"/>
</dbReference>
<evidence type="ECO:0000259" key="1">
    <source>
        <dbReference type="Pfam" id="PF07791"/>
    </source>
</evidence>
<name>A0ABW7JCY8_9VIBR</name>
<keyword evidence="3" id="KW-1185">Reference proteome</keyword>
<dbReference type="RefSeq" id="WP_039978256.1">
    <property type="nucleotide sequence ID" value="NZ_JBIHSE010000002.1"/>
</dbReference>
<reference evidence="2 3" key="1">
    <citation type="submission" date="2024-10" db="EMBL/GenBank/DDBJ databases">
        <authorList>
            <person name="Yibar A."/>
            <person name="Saticioglu I.B."/>
            <person name="Duman M."/>
            <person name="Ajmi N."/>
            <person name="Gurler F."/>
            <person name="Ay H."/>
            <person name="Onuk E."/>
            <person name="Guler S."/>
            <person name="Romalde J.L."/>
        </authorList>
    </citation>
    <scope>NUCLEOTIDE SEQUENCE [LARGE SCALE GENOMIC DNA]</scope>
    <source>
        <strain evidence="2 3">1-TCBS-A</strain>
    </source>
</reference>
<feature type="domain" description="Immunity MXAN-0049 protein" evidence="1">
    <location>
        <begin position="68"/>
        <end position="190"/>
    </location>
</feature>
<proteinExistence type="predicted"/>
<protein>
    <submittedName>
        <fullName evidence="2">Imm11 family protein</fullName>
    </submittedName>
</protein>
<comment type="caution">
    <text evidence="2">The sequence shown here is derived from an EMBL/GenBank/DDBJ whole genome shotgun (WGS) entry which is preliminary data.</text>
</comment>
<sequence length="210" mass="24657">MKYDDEYYLLMEDARSGPYMLKQSKNSDAGLDLLFQRSIKREVFDRGHVQITWGDDGKFSPCDYHGLLPSGLVSDKFKKVLDSFNLRGVDFYETDLEHKGQVWADRYLVHVWQNYRALHQGRTKIDGTFLRDRFTLESMSLDERVLDKVVLEDRLVFRLNEKPEYLYHETVVAALKAANVTGVRYVKVKDWGISSVFDSQEEEDEFYDDL</sequence>
<dbReference type="Pfam" id="PF07791">
    <property type="entry name" value="Imm11"/>
    <property type="match status" value="1"/>
</dbReference>
<dbReference type="EMBL" id="JBIHSE010000002">
    <property type="protein sequence ID" value="MFH0273309.1"/>
    <property type="molecule type" value="Genomic_DNA"/>
</dbReference>
<dbReference type="Proteomes" id="UP001607221">
    <property type="component" value="Unassembled WGS sequence"/>
</dbReference>
<evidence type="ECO:0000313" key="3">
    <source>
        <dbReference type="Proteomes" id="UP001607221"/>
    </source>
</evidence>